<dbReference type="PANTHER" id="PTHR43952:SF75">
    <property type="entry name" value="PROTEIN RADIALIS-LIKE 6"/>
    <property type="match status" value="1"/>
</dbReference>
<dbReference type="STRING" id="4781.A0A0N7L3T3"/>
<feature type="compositionally biased region" description="Polar residues" evidence="4">
    <location>
        <begin position="358"/>
        <end position="370"/>
    </location>
</feature>
<evidence type="ECO:0000313" key="7">
    <source>
        <dbReference type="Proteomes" id="UP000054928"/>
    </source>
</evidence>
<feature type="region of interest" description="Disordered" evidence="4">
    <location>
        <begin position="358"/>
        <end position="396"/>
    </location>
</feature>
<dbReference type="SMART" id="SM00717">
    <property type="entry name" value="SANT"/>
    <property type="match status" value="2"/>
</dbReference>
<evidence type="ECO:0000256" key="1">
    <source>
        <dbReference type="ARBA" id="ARBA00023015"/>
    </source>
</evidence>
<proteinExistence type="predicted"/>
<dbReference type="InterPro" id="IPR044636">
    <property type="entry name" value="RADIALIS-like"/>
</dbReference>
<feature type="domain" description="Myb-like" evidence="5">
    <location>
        <begin position="175"/>
        <end position="229"/>
    </location>
</feature>
<dbReference type="SUPFAM" id="SSF46689">
    <property type="entry name" value="Homeodomain-like"/>
    <property type="match status" value="2"/>
</dbReference>
<feature type="region of interest" description="Disordered" evidence="4">
    <location>
        <begin position="240"/>
        <end position="292"/>
    </location>
</feature>
<keyword evidence="2" id="KW-0804">Transcription</keyword>
<dbReference type="PROSITE" id="PS50090">
    <property type="entry name" value="MYB_LIKE"/>
    <property type="match status" value="2"/>
</dbReference>
<evidence type="ECO:0000256" key="3">
    <source>
        <dbReference type="ARBA" id="ARBA00023242"/>
    </source>
</evidence>
<feature type="domain" description="Myb-like" evidence="5">
    <location>
        <begin position="34"/>
        <end position="84"/>
    </location>
</feature>
<feature type="compositionally biased region" description="Polar residues" evidence="4">
    <location>
        <begin position="240"/>
        <end position="254"/>
    </location>
</feature>
<dbReference type="GO" id="GO:0003677">
    <property type="term" value="F:DNA binding"/>
    <property type="evidence" value="ECO:0007669"/>
    <property type="project" value="UniProtKB-KW"/>
</dbReference>
<evidence type="ECO:0000256" key="2">
    <source>
        <dbReference type="ARBA" id="ARBA00023163"/>
    </source>
</evidence>
<dbReference type="InterPro" id="IPR009057">
    <property type="entry name" value="Homeodomain-like_sf"/>
</dbReference>
<dbReference type="Gene3D" id="1.10.10.60">
    <property type="entry name" value="Homeodomain-like"/>
    <property type="match status" value="2"/>
</dbReference>
<dbReference type="PANTHER" id="PTHR43952">
    <property type="entry name" value="MYB FAMILY TRANSCRIPTION FACTOR-RELATED"/>
    <property type="match status" value="1"/>
</dbReference>
<dbReference type="EMBL" id="CCYD01000246">
    <property type="protein sequence ID" value="CEG36755.1"/>
    <property type="molecule type" value="Genomic_DNA"/>
</dbReference>
<dbReference type="InterPro" id="IPR001005">
    <property type="entry name" value="SANT/Myb"/>
</dbReference>
<feature type="compositionally biased region" description="Basic and acidic residues" evidence="4">
    <location>
        <begin position="9"/>
        <end position="18"/>
    </location>
</feature>
<protein>
    <submittedName>
        <fullName evidence="6">Zuotin and related molecular chaperones (DnaJ superfamily), contains DNA-binding domains</fullName>
    </submittedName>
</protein>
<dbReference type="CDD" id="cd00167">
    <property type="entry name" value="SANT"/>
    <property type="match status" value="2"/>
</dbReference>
<accession>A0A0N7L3T3</accession>
<feature type="region of interest" description="Disordered" evidence="4">
    <location>
        <begin position="1"/>
        <end position="21"/>
    </location>
</feature>
<keyword evidence="1" id="KW-0805">Transcription regulation</keyword>
<dbReference type="GO" id="GO:0003700">
    <property type="term" value="F:DNA-binding transcription factor activity"/>
    <property type="evidence" value="ECO:0007669"/>
    <property type="project" value="InterPro"/>
</dbReference>
<evidence type="ECO:0000256" key="4">
    <source>
        <dbReference type="SAM" id="MobiDB-lite"/>
    </source>
</evidence>
<evidence type="ECO:0000313" key="6">
    <source>
        <dbReference type="EMBL" id="CEG36755.1"/>
    </source>
</evidence>
<dbReference type="RefSeq" id="XP_024573124.1">
    <property type="nucleotide sequence ID" value="XM_024722004.1"/>
</dbReference>
<dbReference type="Proteomes" id="UP000054928">
    <property type="component" value="Unassembled WGS sequence"/>
</dbReference>
<keyword evidence="6" id="KW-0238">DNA-binding</keyword>
<dbReference type="OMA" id="PRIWNDF"/>
<feature type="region of interest" description="Disordered" evidence="4">
    <location>
        <begin position="413"/>
        <end position="434"/>
    </location>
</feature>
<feature type="compositionally biased region" description="Polar residues" evidence="4">
    <location>
        <begin position="416"/>
        <end position="429"/>
    </location>
</feature>
<reference evidence="7" key="1">
    <citation type="submission" date="2014-09" db="EMBL/GenBank/DDBJ databases">
        <authorList>
            <person name="Sharma Rahul"/>
            <person name="Thines Marco"/>
        </authorList>
    </citation>
    <scope>NUCLEOTIDE SEQUENCE [LARGE SCALE GENOMIC DNA]</scope>
</reference>
<feature type="compositionally biased region" description="Low complexity" evidence="4">
    <location>
        <begin position="380"/>
        <end position="391"/>
    </location>
</feature>
<name>A0A0N7L3T3_PLAHL</name>
<evidence type="ECO:0000259" key="5">
    <source>
        <dbReference type="PROSITE" id="PS50090"/>
    </source>
</evidence>
<keyword evidence="3" id="KW-0539">Nucleus</keyword>
<dbReference type="Pfam" id="PF00249">
    <property type="entry name" value="Myb_DNA-binding"/>
    <property type="match status" value="2"/>
</dbReference>
<sequence>MQQEASSDFDARHSRNSGEDLCENTHYSTLASGRSEWRRDEHGRFMQALELYGSRKSGDEWRHITAFVGSRTIEEVRTHGRQYLMRLIQQSPASAETSRNTLSAGGHNNVSRQNYQLIKSFDPRGGKRSVPSTTGNSRTLNAAAFECAQSMRSPFSPQYHNRALHYPQHQKELTTLRRQSKPWTFHEDKAFETALARWAGGRSYPWARIAAAIPGKTVSDVYSRYEEMVGEVASIESETLPVSTTTRSMSTLSQRAIPPPPIEVPPRRGGTDTAMGIFPPSRRSRGRRGSASGFTMLSPTFLDFLAKEAESEEKSSLPILPLPFPGHSSLPSPLFSPTLLPSMSSAILSSSEANLATGGQQSNKMLTSGNDDSKVDDIGDTTSTNTTGNSDEPQNSRVLNEFLANDFRFDDPIGSINHNSKKASTANFTDRNDVAKQDIEMADASAA</sequence>
<dbReference type="GeneID" id="36399060"/>
<keyword evidence="7" id="KW-1185">Reference proteome</keyword>
<organism evidence="6 7">
    <name type="scientific">Plasmopara halstedii</name>
    <name type="common">Downy mildew of sunflower</name>
    <dbReference type="NCBI Taxonomy" id="4781"/>
    <lineage>
        <taxon>Eukaryota</taxon>
        <taxon>Sar</taxon>
        <taxon>Stramenopiles</taxon>
        <taxon>Oomycota</taxon>
        <taxon>Peronosporomycetes</taxon>
        <taxon>Peronosporales</taxon>
        <taxon>Peronosporaceae</taxon>
        <taxon>Plasmopara</taxon>
    </lineage>
</organism>
<dbReference type="OrthoDB" id="118550at2759"/>
<dbReference type="AlphaFoldDB" id="A0A0N7L3T3"/>